<dbReference type="InterPro" id="IPR013785">
    <property type="entry name" value="Aldolase_TIM"/>
</dbReference>
<reference evidence="2" key="1">
    <citation type="submission" date="2019-08" db="EMBL/GenBank/DDBJ databases">
        <authorList>
            <person name="Kucharzyk K."/>
            <person name="Murdoch R.W."/>
            <person name="Higgins S."/>
            <person name="Loffler F."/>
        </authorList>
    </citation>
    <scope>NUCLEOTIDE SEQUENCE</scope>
</reference>
<organism evidence="2">
    <name type="scientific">bioreactor metagenome</name>
    <dbReference type="NCBI Taxonomy" id="1076179"/>
    <lineage>
        <taxon>unclassified sequences</taxon>
        <taxon>metagenomes</taxon>
        <taxon>ecological metagenomes</taxon>
    </lineage>
</organism>
<protein>
    <submittedName>
        <fullName evidence="2">4-hydroxy-2-oxovalerate aldolase</fullName>
        <ecNumber evidence="2">4.1.3.39</ecNumber>
    </submittedName>
</protein>
<dbReference type="GO" id="GO:0008701">
    <property type="term" value="F:4-hydroxy-2-oxovalerate aldolase activity"/>
    <property type="evidence" value="ECO:0007669"/>
    <property type="project" value="UniProtKB-EC"/>
</dbReference>
<dbReference type="SUPFAM" id="SSF51569">
    <property type="entry name" value="Aldolase"/>
    <property type="match status" value="1"/>
</dbReference>
<dbReference type="Gene3D" id="3.20.20.70">
    <property type="entry name" value="Aldolase class I"/>
    <property type="match status" value="1"/>
</dbReference>
<proteinExistence type="predicted"/>
<dbReference type="EC" id="4.1.3.39" evidence="2"/>
<feature type="domain" description="Pyruvate carboxyltransferase" evidence="1">
    <location>
        <begin position="131"/>
        <end position="258"/>
    </location>
</feature>
<keyword evidence="2" id="KW-0456">Lyase</keyword>
<evidence type="ECO:0000259" key="1">
    <source>
        <dbReference type="Pfam" id="PF00682"/>
    </source>
</evidence>
<sequence>MRKSIQLLDATLRDGGQGLEDAFKNNISNSYFPSNIIPRIINLISDSGVDIIELGAIEYSKEDKKKFAIYQSIEELSKTMPNIRNENQLYAGLYIGPDTPLNNIPEWNPSLVEGVRVILRYSELEKSLNYCAALSKKGYKVFIQPMLTMRYTDEELVRVINSANEMSAYALYFVDSYGYMQNNDIQRLFDFYNSRLNEDIRIGFHAHNNMSLAYSNVLNFLNIDTDRMLIIDSCSTGMGQGAGNLQTELIIPYLNHKFCKQYKFDPILEICDILEELFPFDYLWGYSVTRLLPAIYNTAYKYALIMRHKYNLTFKEINHILLNMPNDLRSRYTTENVEMLVYKYK</sequence>
<gene>
    <name evidence="2" type="primary">mhpE_2</name>
    <name evidence="2" type="ORF">SDC9_39661</name>
</gene>
<name>A0A644VQ55_9ZZZZ</name>
<comment type="caution">
    <text evidence="2">The sequence shown here is derived from an EMBL/GenBank/DDBJ whole genome shotgun (WGS) entry which is preliminary data.</text>
</comment>
<dbReference type="EMBL" id="VSSQ01000394">
    <property type="protein sequence ID" value="MPL93529.1"/>
    <property type="molecule type" value="Genomic_DNA"/>
</dbReference>
<accession>A0A644VQ55</accession>
<evidence type="ECO:0000313" key="2">
    <source>
        <dbReference type="EMBL" id="MPL93529.1"/>
    </source>
</evidence>
<dbReference type="InterPro" id="IPR000891">
    <property type="entry name" value="PYR_CT"/>
</dbReference>
<dbReference type="Pfam" id="PF00682">
    <property type="entry name" value="HMGL-like"/>
    <property type="match status" value="1"/>
</dbReference>
<dbReference type="AlphaFoldDB" id="A0A644VQ55"/>